<feature type="region of interest" description="Disordered" evidence="1">
    <location>
        <begin position="1"/>
        <end position="51"/>
    </location>
</feature>
<feature type="compositionally biased region" description="Basic and acidic residues" evidence="1">
    <location>
        <begin position="1"/>
        <end position="13"/>
    </location>
</feature>
<protein>
    <recommendedName>
        <fullName evidence="4">Microtubule-actin cross-linking factor 1</fullName>
    </recommendedName>
</protein>
<dbReference type="AlphaFoldDB" id="A0A974CQ59"/>
<evidence type="ECO:0000313" key="3">
    <source>
        <dbReference type="Proteomes" id="UP000694892"/>
    </source>
</evidence>
<feature type="compositionally biased region" description="Low complexity" evidence="1">
    <location>
        <begin position="14"/>
        <end position="28"/>
    </location>
</feature>
<evidence type="ECO:0008006" key="4">
    <source>
        <dbReference type="Google" id="ProtNLM"/>
    </source>
</evidence>
<dbReference type="EMBL" id="CM004476">
    <property type="protein sequence ID" value="OCT77332.1"/>
    <property type="molecule type" value="Genomic_DNA"/>
</dbReference>
<evidence type="ECO:0000313" key="2">
    <source>
        <dbReference type="EMBL" id="OCT77332.1"/>
    </source>
</evidence>
<organism evidence="2 3">
    <name type="scientific">Xenopus laevis</name>
    <name type="common">African clawed frog</name>
    <dbReference type="NCBI Taxonomy" id="8355"/>
    <lineage>
        <taxon>Eukaryota</taxon>
        <taxon>Metazoa</taxon>
        <taxon>Chordata</taxon>
        <taxon>Craniata</taxon>
        <taxon>Vertebrata</taxon>
        <taxon>Euteleostomi</taxon>
        <taxon>Amphibia</taxon>
        <taxon>Batrachia</taxon>
        <taxon>Anura</taxon>
        <taxon>Pipoidea</taxon>
        <taxon>Pipidae</taxon>
        <taxon>Xenopodinae</taxon>
        <taxon>Xenopus</taxon>
        <taxon>Xenopus</taxon>
    </lineage>
</organism>
<name>A0A974CQ59_XENLA</name>
<gene>
    <name evidence="2" type="ORF">XELAEV_18032533mg</name>
</gene>
<accession>A0A974CQ59</accession>
<dbReference type="Proteomes" id="UP000694892">
    <property type="component" value="Chromosome 6L"/>
</dbReference>
<sequence length="80" mass="8684">MSLDRKDRSRTGDDSSSGSSGSPSPGDTLPWNLPKHQRVKRSSSASGRGSVLDAAERAVIRIAGKSFGSLLLFFSIWRKY</sequence>
<evidence type="ECO:0000256" key="1">
    <source>
        <dbReference type="SAM" id="MobiDB-lite"/>
    </source>
</evidence>
<reference evidence="3" key="1">
    <citation type="journal article" date="2016" name="Nature">
        <title>Genome evolution in the allotetraploid frog Xenopus laevis.</title>
        <authorList>
            <person name="Session A.M."/>
            <person name="Uno Y."/>
            <person name="Kwon T."/>
            <person name="Chapman J.A."/>
            <person name="Toyoda A."/>
            <person name="Takahashi S."/>
            <person name="Fukui A."/>
            <person name="Hikosaka A."/>
            <person name="Suzuki A."/>
            <person name="Kondo M."/>
            <person name="van Heeringen S.J."/>
            <person name="Quigley I."/>
            <person name="Heinz S."/>
            <person name="Ogino H."/>
            <person name="Ochi H."/>
            <person name="Hellsten U."/>
            <person name="Lyons J.B."/>
            <person name="Simakov O."/>
            <person name="Putnam N."/>
            <person name="Stites J."/>
            <person name="Kuroki Y."/>
            <person name="Tanaka T."/>
            <person name="Michiue T."/>
            <person name="Watanabe M."/>
            <person name="Bogdanovic O."/>
            <person name="Lister R."/>
            <person name="Georgiou G."/>
            <person name="Paranjpe S.S."/>
            <person name="van Kruijsbergen I."/>
            <person name="Shu S."/>
            <person name="Carlson J."/>
            <person name="Kinoshita T."/>
            <person name="Ohta Y."/>
            <person name="Mawaribuchi S."/>
            <person name="Jenkins J."/>
            <person name="Grimwood J."/>
            <person name="Schmutz J."/>
            <person name="Mitros T."/>
            <person name="Mozaffari S.V."/>
            <person name="Suzuki Y."/>
            <person name="Haramoto Y."/>
            <person name="Yamamoto T.S."/>
            <person name="Takagi C."/>
            <person name="Heald R."/>
            <person name="Miller K."/>
            <person name="Haudenschild C."/>
            <person name="Kitzman J."/>
            <person name="Nakayama T."/>
            <person name="Izutsu Y."/>
            <person name="Robert J."/>
            <person name="Fortriede J."/>
            <person name="Burns K."/>
            <person name="Lotay V."/>
            <person name="Karimi K."/>
            <person name="Yasuoka Y."/>
            <person name="Dichmann D.S."/>
            <person name="Flajnik M.F."/>
            <person name="Houston D.W."/>
            <person name="Shendure J."/>
            <person name="DuPasquier L."/>
            <person name="Vize P.D."/>
            <person name="Zorn A.M."/>
            <person name="Ito M."/>
            <person name="Marcotte E.M."/>
            <person name="Wallingford J.B."/>
            <person name="Ito Y."/>
            <person name="Asashima M."/>
            <person name="Ueno N."/>
            <person name="Matsuda Y."/>
            <person name="Veenstra G.J."/>
            <person name="Fujiyama A."/>
            <person name="Harland R.M."/>
            <person name="Taira M."/>
            <person name="Rokhsar D.S."/>
        </authorList>
    </citation>
    <scope>NUCLEOTIDE SEQUENCE [LARGE SCALE GENOMIC DNA]</scope>
    <source>
        <strain evidence="3">J</strain>
    </source>
</reference>
<proteinExistence type="predicted"/>